<reference evidence="2" key="1">
    <citation type="journal article" date="2023" name="Nat. Plants">
        <title>Single-cell RNA sequencing provides a high-resolution roadmap for understanding the multicellular compartmentation of specialized metabolism.</title>
        <authorList>
            <person name="Sun S."/>
            <person name="Shen X."/>
            <person name="Li Y."/>
            <person name="Li Y."/>
            <person name="Wang S."/>
            <person name="Li R."/>
            <person name="Zhang H."/>
            <person name="Shen G."/>
            <person name="Guo B."/>
            <person name="Wei J."/>
            <person name="Xu J."/>
            <person name="St-Pierre B."/>
            <person name="Chen S."/>
            <person name="Sun C."/>
        </authorList>
    </citation>
    <scope>NUCLEOTIDE SEQUENCE [LARGE SCALE GENOMIC DNA]</scope>
</reference>
<evidence type="ECO:0000313" key="1">
    <source>
        <dbReference type="EMBL" id="KAI5675965.1"/>
    </source>
</evidence>
<proteinExistence type="predicted"/>
<accession>A0ACC0BTF0</accession>
<evidence type="ECO:0000313" key="2">
    <source>
        <dbReference type="Proteomes" id="UP001060085"/>
    </source>
</evidence>
<organism evidence="1 2">
    <name type="scientific">Catharanthus roseus</name>
    <name type="common">Madagascar periwinkle</name>
    <name type="synonym">Vinca rosea</name>
    <dbReference type="NCBI Taxonomy" id="4058"/>
    <lineage>
        <taxon>Eukaryota</taxon>
        <taxon>Viridiplantae</taxon>
        <taxon>Streptophyta</taxon>
        <taxon>Embryophyta</taxon>
        <taxon>Tracheophyta</taxon>
        <taxon>Spermatophyta</taxon>
        <taxon>Magnoliopsida</taxon>
        <taxon>eudicotyledons</taxon>
        <taxon>Gunneridae</taxon>
        <taxon>Pentapetalae</taxon>
        <taxon>asterids</taxon>
        <taxon>lamiids</taxon>
        <taxon>Gentianales</taxon>
        <taxon>Apocynaceae</taxon>
        <taxon>Rauvolfioideae</taxon>
        <taxon>Vinceae</taxon>
        <taxon>Catharanthinae</taxon>
        <taxon>Catharanthus</taxon>
    </lineage>
</organism>
<gene>
    <name evidence="1" type="ORF">M9H77_06915</name>
</gene>
<dbReference type="EMBL" id="CM044702">
    <property type="protein sequence ID" value="KAI5675965.1"/>
    <property type="molecule type" value="Genomic_DNA"/>
</dbReference>
<comment type="caution">
    <text evidence="1">The sequence shown here is derived from an EMBL/GenBank/DDBJ whole genome shotgun (WGS) entry which is preliminary data.</text>
</comment>
<name>A0ACC0BTF0_CATRO</name>
<sequence length="182" mass="21182">MTDLQIRIRFIEKIRTISAVQKWSIRIEREFRVVKKESNSWSLEYNQSHQRTHMPCSDYSKQALKYDFKVYFKTNIASCCQRSRDPCLKRYPRSPSIAPDGLYIQEGMVRLELHCITRAGIYMVKSPILLDGSGNDVYTLKMNEKLCSCGKCQEYTLPCSHTLKVCKYNGTRPDAYALDICL</sequence>
<keyword evidence="2" id="KW-1185">Reference proteome</keyword>
<protein>
    <submittedName>
        <fullName evidence="1">Uncharacterized protein</fullName>
    </submittedName>
</protein>
<dbReference type="Proteomes" id="UP001060085">
    <property type="component" value="Linkage Group LG02"/>
</dbReference>